<comment type="caution">
    <text evidence="1">The sequence shown here is derived from an EMBL/GenBank/DDBJ whole genome shotgun (WGS) entry which is preliminary data.</text>
</comment>
<dbReference type="Proteomes" id="UP000475862">
    <property type="component" value="Unassembled WGS sequence"/>
</dbReference>
<organism evidence="1 2">
    <name type="scientific">Aphis glycines</name>
    <name type="common">Soybean aphid</name>
    <dbReference type="NCBI Taxonomy" id="307491"/>
    <lineage>
        <taxon>Eukaryota</taxon>
        <taxon>Metazoa</taxon>
        <taxon>Ecdysozoa</taxon>
        <taxon>Arthropoda</taxon>
        <taxon>Hexapoda</taxon>
        <taxon>Insecta</taxon>
        <taxon>Pterygota</taxon>
        <taxon>Neoptera</taxon>
        <taxon>Paraneoptera</taxon>
        <taxon>Hemiptera</taxon>
        <taxon>Sternorrhyncha</taxon>
        <taxon>Aphidomorpha</taxon>
        <taxon>Aphidoidea</taxon>
        <taxon>Aphididae</taxon>
        <taxon>Aphidini</taxon>
        <taxon>Aphis</taxon>
        <taxon>Aphis</taxon>
    </lineage>
</organism>
<gene>
    <name evidence="1" type="ORF">AGLY_013656</name>
</gene>
<dbReference type="EMBL" id="VYZN01000054">
    <property type="protein sequence ID" value="KAE9527008.1"/>
    <property type="molecule type" value="Genomic_DNA"/>
</dbReference>
<keyword evidence="2" id="KW-1185">Reference proteome</keyword>
<protein>
    <submittedName>
        <fullName evidence="1">Uncharacterized protein</fullName>
    </submittedName>
</protein>
<proteinExistence type="predicted"/>
<accession>A0A6G0T6X5</accession>
<evidence type="ECO:0000313" key="2">
    <source>
        <dbReference type="Proteomes" id="UP000475862"/>
    </source>
</evidence>
<reference evidence="1 2" key="1">
    <citation type="submission" date="2019-08" db="EMBL/GenBank/DDBJ databases">
        <title>The genome of the soybean aphid Biotype 1, its phylome, world population structure and adaptation to the North American continent.</title>
        <authorList>
            <person name="Giordano R."/>
            <person name="Donthu R.K."/>
            <person name="Hernandez A.G."/>
            <person name="Wright C.L."/>
            <person name="Zimin A.V."/>
        </authorList>
    </citation>
    <scope>NUCLEOTIDE SEQUENCE [LARGE SCALE GENOMIC DNA]</scope>
    <source>
        <tissue evidence="1">Whole aphids</tissue>
    </source>
</reference>
<sequence length="592" mass="69361">MIRLRDNMHIVIATAIINLKKDKLTSETLLCYLNSYGYLQDIQKINFILQTNTNSIQYFLNNNTTVRMARFTEINKIIQFVGEGVEENEDILLGDTKKLNVIAKNYVQLKCRKKIGKKAISKNIKSSIHILQSKTVFYSSKFNLSLKTKLPAPETILLLNPPFQNFFNTQKFPQNKPLQHYIIDQLPYLENINDLDNLVSTIIIMHGQYQAFDDFQGHNLKHIMDLKMELIKLNIIIIYIDLLNLQTNGIINSDGLQIINNINIINKNVINSIDKEFKNFIYKIERFWMNPYFDLNFKNIVYPVEQMNYNVIYLNSESTVEFVLPPTSVLQGVNYNELLVLACLKSYYCNKVASFRDTLNNIFKHIEVIMAVTKFQFINKKYLKITLQNLIHQQYIIRQHSVSNCTLYKLADKDKMELIISKFQNIEMINLILNITEEEYLITAIFYELPTTVYKYTNYTTTLQSEIQKKKLMGNIQQKVVFIKRFLNSITQSQNTTIETIHNIYSTKLTTYLQLLHTVLNSLPKSSIDSILTTDELSQYHKNSNLQLPSEFLTTIPPTSPSKYLEQQLQTSHNKFYTRHTELQDYLNKYYN</sequence>
<evidence type="ECO:0000313" key="1">
    <source>
        <dbReference type="EMBL" id="KAE9527008.1"/>
    </source>
</evidence>
<dbReference type="OrthoDB" id="6602415at2759"/>
<dbReference type="AlphaFoldDB" id="A0A6G0T6X5"/>
<name>A0A6G0T6X5_APHGL</name>